<gene>
    <name evidence="3" type="primary">LOC115802105</name>
</gene>
<dbReference type="InParanoid" id="A0A7F8K6Q1"/>
<dbReference type="KEGG" id="dle:115802105"/>
<feature type="compositionally biased region" description="Low complexity" evidence="1">
    <location>
        <begin position="120"/>
        <end position="139"/>
    </location>
</feature>
<feature type="compositionally biased region" description="Basic and acidic residues" evidence="1">
    <location>
        <begin position="1"/>
        <end position="16"/>
    </location>
</feature>
<dbReference type="Proteomes" id="UP000248483">
    <property type="component" value="Unplaced"/>
</dbReference>
<name>A0A7F8K6Q1_DELLE</name>
<feature type="region of interest" description="Disordered" evidence="1">
    <location>
        <begin position="1"/>
        <end position="71"/>
    </location>
</feature>
<accession>A0A7F8K6Q1</accession>
<protein>
    <submittedName>
        <fullName evidence="3">Serine/threonine-protein kinase 35-like</fullName>
    </submittedName>
</protein>
<organism evidence="2 3">
    <name type="scientific">Delphinapterus leucas</name>
    <name type="common">Beluga whale</name>
    <dbReference type="NCBI Taxonomy" id="9749"/>
    <lineage>
        <taxon>Eukaryota</taxon>
        <taxon>Metazoa</taxon>
        <taxon>Chordata</taxon>
        <taxon>Craniata</taxon>
        <taxon>Vertebrata</taxon>
        <taxon>Euteleostomi</taxon>
        <taxon>Mammalia</taxon>
        <taxon>Eutheria</taxon>
        <taxon>Laurasiatheria</taxon>
        <taxon>Artiodactyla</taxon>
        <taxon>Whippomorpha</taxon>
        <taxon>Cetacea</taxon>
        <taxon>Odontoceti</taxon>
        <taxon>Monodontidae</taxon>
        <taxon>Delphinapterus</taxon>
    </lineage>
</organism>
<feature type="compositionally biased region" description="Low complexity" evidence="1">
    <location>
        <begin position="39"/>
        <end position="60"/>
    </location>
</feature>
<feature type="region of interest" description="Disordered" evidence="1">
    <location>
        <begin position="83"/>
        <end position="139"/>
    </location>
</feature>
<proteinExistence type="predicted"/>
<evidence type="ECO:0000313" key="3">
    <source>
        <dbReference type="RefSeq" id="XP_030616250.1"/>
    </source>
</evidence>
<evidence type="ECO:0000313" key="2">
    <source>
        <dbReference type="Proteomes" id="UP000248483"/>
    </source>
</evidence>
<sequence>MKQSKGDGVRGRDGTEKAPWAGGRRVPSVAVWSPRPRQRAAQGRSAGAPRPAPVRPRLSAGRLPAGGPESRGTCLVAIHCLSSPGPLEAGMAGGERGTHSPASARRAPRPGSRKPRWRRAGGASAGGAEPPGPAGAALSRRALSLFQMHGKKED</sequence>
<dbReference type="RefSeq" id="XP_030616250.1">
    <property type="nucleotide sequence ID" value="XM_030760390.1"/>
</dbReference>
<feature type="compositionally biased region" description="Basic residues" evidence="1">
    <location>
        <begin position="106"/>
        <end position="119"/>
    </location>
</feature>
<reference evidence="3" key="1">
    <citation type="submission" date="2025-08" db="UniProtKB">
        <authorList>
            <consortium name="RefSeq"/>
        </authorList>
    </citation>
    <scope>IDENTIFICATION</scope>
    <source>
        <tissue evidence="3">Blood</tissue>
    </source>
</reference>
<evidence type="ECO:0000256" key="1">
    <source>
        <dbReference type="SAM" id="MobiDB-lite"/>
    </source>
</evidence>
<dbReference type="GeneID" id="115802105"/>
<dbReference type="AlphaFoldDB" id="A0A7F8K6Q1"/>
<keyword evidence="2" id="KW-1185">Reference proteome</keyword>